<dbReference type="Proteomes" id="UP000239576">
    <property type="component" value="Unassembled WGS sequence"/>
</dbReference>
<dbReference type="AlphaFoldDB" id="A0A2T1EN24"/>
<dbReference type="Gene3D" id="1.10.238.10">
    <property type="entry name" value="EF-hand"/>
    <property type="match status" value="1"/>
</dbReference>
<dbReference type="PROSITE" id="PS50222">
    <property type="entry name" value="EF_HAND_2"/>
    <property type="match status" value="1"/>
</dbReference>
<evidence type="ECO:0000313" key="2">
    <source>
        <dbReference type="EMBL" id="PSB34121.1"/>
    </source>
</evidence>
<protein>
    <submittedName>
        <fullName evidence="2">Calcium-binding protein</fullName>
    </submittedName>
</protein>
<dbReference type="GO" id="GO:0005509">
    <property type="term" value="F:calcium ion binding"/>
    <property type="evidence" value="ECO:0007669"/>
    <property type="project" value="InterPro"/>
</dbReference>
<sequence length="185" mass="21486">MLTAFQKRKLMKLFSMYDAQNLGVLKLADFEQLAQRLAALRGWKPGTPAYENNLSQYLLLQWNRMRAAIKQKLHHAKDSCVSLEEWFAYYNIVLNDKTYQEELKLLTEAVFYVVDADESGQLDKGEWTALFRVYNLPVIYVDETFARIDRDGDGVLSKEEVLSTFQVFLYSNEPEQAGNYMFGPI</sequence>
<dbReference type="Pfam" id="PF13202">
    <property type="entry name" value="EF-hand_5"/>
    <property type="match status" value="2"/>
</dbReference>
<dbReference type="SUPFAM" id="SSF47473">
    <property type="entry name" value="EF-hand"/>
    <property type="match status" value="1"/>
</dbReference>
<evidence type="ECO:0000313" key="3">
    <source>
        <dbReference type="Proteomes" id="UP000239576"/>
    </source>
</evidence>
<dbReference type="EMBL" id="PVWK01000015">
    <property type="protein sequence ID" value="PSB34121.1"/>
    <property type="molecule type" value="Genomic_DNA"/>
</dbReference>
<proteinExistence type="predicted"/>
<reference evidence="2 3" key="2">
    <citation type="submission" date="2018-03" db="EMBL/GenBank/DDBJ databases">
        <title>The ancient ancestry and fast evolution of plastids.</title>
        <authorList>
            <person name="Moore K.R."/>
            <person name="Magnabosco C."/>
            <person name="Momper L."/>
            <person name="Gold D.A."/>
            <person name="Bosak T."/>
            <person name="Fournier G.P."/>
        </authorList>
    </citation>
    <scope>NUCLEOTIDE SEQUENCE [LARGE SCALE GENOMIC DNA]</scope>
    <source>
        <strain evidence="2 3">ULC18</strain>
    </source>
</reference>
<dbReference type="InterPro" id="IPR011992">
    <property type="entry name" value="EF-hand-dom_pair"/>
</dbReference>
<dbReference type="PROSITE" id="PS00018">
    <property type="entry name" value="EF_HAND_1"/>
    <property type="match status" value="1"/>
</dbReference>
<evidence type="ECO:0000259" key="1">
    <source>
        <dbReference type="PROSITE" id="PS50222"/>
    </source>
</evidence>
<dbReference type="InterPro" id="IPR002048">
    <property type="entry name" value="EF_hand_dom"/>
</dbReference>
<dbReference type="SMART" id="SM00054">
    <property type="entry name" value="EFh"/>
    <property type="match status" value="3"/>
</dbReference>
<reference evidence="3" key="1">
    <citation type="submission" date="2018-02" db="EMBL/GenBank/DDBJ databases">
        <authorList>
            <person name="Moore K."/>
            <person name="Momper L."/>
        </authorList>
    </citation>
    <scope>NUCLEOTIDE SEQUENCE [LARGE SCALE GENOMIC DNA]</scope>
    <source>
        <strain evidence="3">ULC18</strain>
    </source>
</reference>
<feature type="domain" description="EF-hand" evidence="1">
    <location>
        <begin position="136"/>
        <end position="171"/>
    </location>
</feature>
<keyword evidence="3" id="KW-1185">Reference proteome</keyword>
<dbReference type="CDD" id="cd00051">
    <property type="entry name" value="EFh"/>
    <property type="match status" value="1"/>
</dbReference>
<gene>
    <name evidence="2" type="ORF">C7B82_03235</name>
</gene>
<accession>A0A2T1EN24</accession>
<comment type="caution">
    <text evidence="2">The sequence shown here is derived from an EMBL/GenBank/DDBJ whole genome shotgun (WGS) entry which is preliminary data.</text>
</comment>
<dbReference type="InterPro" id="IPR018247">
    <property type="entry name" value="EF_Hand_1_Ca_BS"/>
</dbReference>
<dbReference type="OrthoDB" id="451568at2"/>
<name>A0A2T1EN24_9CYAN</name>
<organism evidence="2 3">
    <name type="scientific">Stenomitos frigidus ULC18</name>
    <dbReference type="NCBI Taxonomy" id="2107698"/>
    <lineage>
        <taxon>Bacteria</taxon>
        <taxon>Bacillati</taxon>
        <taxon>Cyanobacteriota</taxon>
        <taxon>Cyanophyceae</taxon>
        <taxon>Leptolyngbyales</taxon>
        <taxon>Leptolyngbyaceae</taxon>
        <taxon>Stenomitos</taxon>
    </lineage>
</organism>